<evidence type="ECO:0000256" key="1">
    <source>
        <dbReference type="SAM" id="SignalP"/>
    </source>
</evidence>
<keyword evidence="1" id="KW-0732">Signal</keyword>
<dbReference type="AlphaFoldDB" id="A0A7M6DL03"/>
<proteinExistence type="predicted"/>
<dbReference type="Proteomes" id="UP000594262">
    <property type="component" value="Unplaced"/>
</dbReference>
<protein>
    <recommendedName>
        <fullName evidence="4">Cnidarian restricted protein</fullName>
    </recommendedName>
</protein>
<dbReference type="EnsemblMetazoa" id="CLYHEMT014516.1">
    <property type="protein sequence ID" value="CLYHEMP014516.1"/>
    <property type="gene ID" value="CLYHEMG014516"/>
</dbReference>
<evidence type="ECO:0000313" key="2">
    <source>
        <dbReference type="EnsemblMetazoa" id="CLYHEMP014516.1"/>
    </source>
</evidence>
<evidence type="ECO:0000313" key="3">
    <source>
        <dbReference type="Proteomes" id="UP000594262"/>
    </source>
</evidence>
<accession>A0A7M6DL03</accession>
<feature type="chain" id="PRO_5029716682" description="Cnidarian restricted protein" evidence="1">
    <location>
        <begin position="20"/>
        <end position="411"/>
    </location>
</feature>
<organism evidence="2 3">
    <name type="scientific">Clytia hemisphaerica</name>
    <dbReference type="NCBI Taxonomy" id="252671"/>
    <lineage>
        <taxon>Eukaryota</taxon>
        <taxon>Metazoa</taxon>
        <taxon>Cnidaria</taxon>
        <taxon>Hydrozoa</taxon>
        <taxon>Hydroidolina</taxon>
        <taxon>Leptothecata</taxon>
        <taxon>Obeliida</taxon>
        <taxon>Clytiidae</taxon>
        <taxon>Clytia</taxon>
    </lineage>
</organism>
<sequence length="411" mass="49637">MVRISFLVISFLFTAKIDGFQIQDFGMLACPHKQNVTIIVDWINQSFLDELLLRLERLTRNEDCFNVNVYLPSDGFVIQWRPNFNINHFERNFNGYTMNIPQNDLENFLKRLYNEKVIGNKTVKQTLVYLDAVQPRKDIEETFSLMQRLQNDRLWNIIFHCDYQQALLYSYVRNEIGYTKNDRLWNLFFPSDYLNDFPNWLPAHRLSFSFRTFLPEKSNTILKNLLDVIKEPDFDRYEYMHRYLLSRDDMFNETCMKEITRINIYMTFPDDLYFPYFVALLKKVNALREIKKTKPLGIKIHFTKYKLYRLLYNLRQFTEKLSPSLMLTYLSNREEINLWQKEGEIVSLSIRDWFFIPSDRAREVFSSPNITHYRWASSVPKDCIRNVKTKTFESIDDLMEMMNKDICERRK</sequence>
<evidence type="ECO:0008006" key="4">
    <source>
        <dbReference type="Google" id="ProtNLM"/>
    </source>
</evidence>
<reference evidence="2" key="1">
    <citation type="submission" date="2021-01" db="UniProtKB">
        <authorList>
            <consortium name="EnsemblMetazoa"/>
        </authorList>
    </citation>
    <scope>IDENTIFICATION</scope>
</reference>
<feature type="signal peptide" evidence="1">
    <location>
        <begin position="1"/>
        <end position="19"/>
    </location>
</feature>
<name>A0A7M6DL03_9CNID</name>
<keyword evidence="3" id="KW-1185">Reference proteome</keyword>